<keyword evidence="12" id="KW-1185">Reference proteome</keyword>
<dbReference type="InterPro" id="IPR011257">
    <property type="entry name" value="DNA_glycosylase"/>
</dbReference>
<feature type="compositionally biased region" description="Low complexity" evidence="9">
    <location>
        <begin position="64"/>
        <end position="76"/>
    </location>
</feature>
<dbReference type="InParanoid" id="A0A136IS07"/>
<evidence type="ECO:0000256" key="2">
    <source>
        <dbReference type="ARBA" id="ARBA00012720"/>
    </source>
</evidence>
<feature type="non-terminal residue" evidence="11">
    <location>
        <position position="332"/>
    </location>
</feature>
<dbReference type="SUPFAM" id="SSF48150">
    <property type="entry name" value="DNA-glycosylase"/>
    <property type="match status" value="1"/>
</dbReference>
<reference evidence="12" key="1">
    <citation type="submission" date="2016-02" db="EMBL/GenBank/DDBJ databases">
        <title>Draft genome sequence of Microdochium bolleyi, a fungal endophyte of beachgrass.</title>
        <authorList>
            <consortium name="DOE Joint Genome Institute"/>
            <person name="David A.S."/>
            <person name="May G."/>
            <person name="Haridas S."/>
            <person name="Lim J."/>
            <person name="Wang M."/>
            <person name="Labutti K."/>
            <person name="Lipzen A."/>
            <person name="Barry K."/>
            <person name="Grigoriev I.V."/>
        </authorList>
    </citation>
    <scope>NUCLEOTIDE SEQUENCE [LARGE SCALE GENOMIC DNA]</scope>
    <source>
        <strain evidence="12">J235TASD1</strain>
    </source>
</reference>
<sequence length="332" mass="35272">MRTTPGSPAANAAVDTMGCERLALATDSPRDQRFQTLIALMLSSQTKDTTNAVAMRRLQTELPTAAAAAAAPSASTEPPPPPPAGYQPPTPGLNLENILAVDPDTLNNLIWAVGFHNNKTKYIKAAALIIRDTWGGEIPDTFAGLVSLPGVGPKMAHLCLSAAWGRTEGIGVDVHVHRISNMWGWTSSGGRKPTKTPEDTRKALESWLPRDKWRDINWLLVGLGQTVCGPVTKRCGDCAIGLAGLCRAADRGKINAARRASSGGVKKEEEAEVAAAGEMVDIKSDETPFIMKREAAGSPDPAEGIATPGTKIEDERGTVKREEAEAPEVEIK</sequence>
<comment type="catalytic activity">
    <reaction evidence="8">
        <text>2'-deoxyribonucleotide-(2'-deoxyribose 5'-phosphate)-2'-deoxyribonucleotide-DNA = a 3'-end 2'-deoxyribonucleotide-(2,3-dehydro-2,3-deoxyribose 5'-phosphate)-DNA + a 5'-end 5'-phospho-2'-deoxyribonucleoside-DNA + H(+)</text>
        <dbReference type="Rhea" id="RHEA:66592"/>
        <dbReference type="Rhea" id="RHEA-COMP:13180"/>
        <dbReference type="Rhea" id="RHEA-COMP:16897"/>
        <dbReference type="Rhea" id="RHEA-COMP:17067"/>
        <dbReference type="ChEBI" id="CHEBI:15378"/>
        <dbReference type="ChEBI" id="CHEBI:136412"/>
        <dbReference type="ChEBI" id="CHEBI:157695"/>
        <dbReference type="ChEBI" id="CHEBI:167181"/>
        <dbReference type="EC" id="4.2.99.18"/>
    </reaction>
</comment>
<dbReference type="Pfam" id="PF00730">
    <property type="entry name" value="HhH-GPD"/>
    <property type="match status" value="1"/>
</dbReference>
<feature type="region of interest" description="Disordered" evidence="9">
    <location>
        <begin position="292"/>
        <end position="332"/>
    </location>
</feature>
<evidence type="ECO:0000256" key="5">
    <source>
        <dbReference type="ARBA" id="ARBA00023204"/>
    </source>
</evidence>
<dbReference type="STRING" id="196109.A0A136IS07"/>
<dbReference type="InterPro" id="IPR023170">
    <property type="entry name" value="HhH_base_excis_C"/>
</dbReference>
<dbReference type="InterPro" id="IPR004036">
    <property type="entry name" value="Endonuclease-III-like_CS2"/>
</dbReference>
<dbReference type="CDD" id="cd00056">
    <property type="entry name" value="ENDO3c"/>
    <property type="match status" value="1"/>
</dbReference>
<evidence type="ECO:0000256" key="6">
    <source>
        <dbReference type="ARBA" id="ARBA00023239"/>
    </source>
</evidence>
<dbReference type="InterPro" id="IPR030841">
    <property type="entry name" value="NTH1"/>
</dbReference>
<dbReference type="GO" id="GO:0140078">
    <property type="term" value="F:class I DNA-(apurinic or apyrimidinic site) endonuclease activity"/>
    <property type="evidence" value="ECO:0007669"/>
    <property type="project" value="UniProtKB-EC"/>
</dbReference>
<keyword evidence="4" id="KW-0378">Hydrolase</keyword>
<feature type="compositionally biased region" description="Pro residues" evidence="9">
    <location>
        <begin position="77"/>
        <end position="90"/>
    </location>
</feature>
<dbReference type="PANTHER" id="PTHR43286">
    <property type="entry name" value="ENDONUCLEASE III-LIKE PROTEIN 1"/>
    <property type="match status" value="1"/>
</dbReference>
<dbReference type="PROSITE" id="PS01155">
    <property type="entry name" value="ENDONUCLEASE_III_2"/>
    <property type="match status" value="1"/>
</dbReference>
<name>A0A136IS07_9PEZI</name>
<dbReference type="PANTHER" id="PTHR43286:SF1">
    <property type="entry name" value="ENDONUCLEASE III-LIKE PROTEIN 1"/>
    <property type="match status" value="1"/>
</dbReference>
<dbReference type="SMART" id="SM00478">
    <property type="entry name" value="ENDO3c"/>
    <property type="match status" value="1"/>
</dbReference>
<dbReference type="GO" id="GO:0005634">
    <property type="term" value="C:nucleus"/>
    <property type="evidence" value="ECO:0007669"/>
    <property type="project" value="InterPro"/>
</dbReference>
<dbReference type="HAMAP" id="MF_03183">
    <property type="entry name" value="Endonuclease_III_Nth"/>
    <property type="match status" value="1"/>
</dbReference>
<dbReference type="FunFam" id="1.10.1670.10:FF:000003">
    <property type="entry name" value="Endonuclease III homolog"/>
    <property type="match status" value="1"/>
</dbReference>
<gene>
    <name evidence="11" type="ORF">Micbo1qcDRAFT_167331</name>
</gene>
<dbReference type="FunFam" id="1.10.340.30:FF:000014">
    <property type="entry name" value="Endonuclease III homolog"/>
    <property type="match status" value="1"/>
</dbReference>
<keyword evidence="7" id="KW-0326">Glycosidase</keyword>
<organism evidence="11 12">
    <name type="scientific">Microdochium bolleyi</name>
    <dbReference type="NCBI Taxonomy" id="196109"/>
    <lineage>
        <taxon>Eukaryota</taxon>
        <taxon>Fungi</taxon>
        <taxon>Dikarya</taxon>
        <taxon>Ascomycota</taxon>
        <taxon>Pezizomycotina</taxon>
        <taxon>Sordariomycetes</taxon>
        <taxon>Xylariomycetidae</taxon>
        <taxon>Xylariales</taxon>
        <taxon>Microdochiaceae</taxon>
        <taxon>Microdochium</taxon>
    </lineage>
</organism>
<feature type="compositionally biased region" description="Basic and acidic residues" evidence="9">
    <location>
        <begin position="311"/>
        <end position="332"/>
    </location>
</feature>
<keyword evidence="5" id="KW-0234">DNA repair</keyword>
<evidence type="ECO:0000256" key="9">
    <source>
        <dbReference type="SAM" id="MobiDB-lite"/>
    </source>
</evidence>
<keyword evidence="3" id="KW-0227">DNA damage</keyword>
<dbReference type="EC" id="4.2.99.18" evidence="2"/>
<dbReference type="GO" id="GO:0003677">
    <property type="term" value="F:DNA binding"/>
    <property type="evidence" value="ECO:0007669"/>
    <property type="project" value="InterPro"/>
</dbReference>
<evidence type="ECO:0000256" key="1">
    <source>
        <dbReference type="ARBA" id="ARBA00008343"/>
    </source>
</evidence>
<keyword evidence="6" id="KW-0456">Lyase</keyword>
<dbReference type="Pfam" id="PF00633">
    <property type="entry name" value="HHH"/>
    <property type="match status" value="1"/>
</dbReference>
<evidence type="ECO:0000256" key="7">
    <source>
        <dbReference type="ARBA" id="ARBA00023295"/>
    </source>
</evidence>
<dbReference type="AlphaFoldDB" id="A0A136IS07"/>
<comment type="similarity">
    <text evidence="1">Belongs to the Nth/MutY family.</text>
</comment>
<feature type="region of interest" description="Disordered" evidence="9">
    <location>
        <begin position="64"/>
        <end position="90"/>
    </location>
</feature>
<dbReference type="FunCoup" id="A0A136IS07">
    <property type="interactions" value="485"/>
</dbReference>
<feature type="domain" description="HhH-GPD" evidence="10">
    <location>
        <begin position="42"/>
        <end position="226"/>
    </location>
</feature>
<dbReference type="InterPro" id="IPR003265">
    <property type="entry name" value="HhH-GPD_domain"/>
</dbReference>
<protein>
    <recommendedName>
        <fullName evidence="2">DNA-(apurinic or apyrimidinic site) lyase</fullName>
        <ecNumber evidence="2">4.2.99.18</ecNumber>
    </recommendedName>
</protein>
<evidence type="ECO:0000259" key="10">
    <source>
        <dbReference type="SMART" id="SM00478"/>
    </source>
</evidence>
<dbReference type="Gene3D" id="1.10.1670.10">
    <property type="entry name" value="Helix-hairpin-Helix base-excision DNA repair enzymes (C-terminal)"/>
    <property type="match status" value="1"/>
</dbReference>
<dbReference type="Proteomes" id="UP000070501">
    <property type="component" value="Unassembled WGS sequence"/>
</dbReference>
<dbReference type="GO" id="GO:0000703">
    <property type="term" value="F:oxidized pyrimidine nucleobase lesion DNA N-glycosylase activity"/>
    <property type="evidence" value="ECO:0007669"/>
    <property type="project" value="TreeGrafter"/>
</dbReference>
<accession>A0A136IS07</accession>
<dbReference type="GO" id="GO:0006289">
    <property type="term" value="P:nucleotide-excision repair"/>
    <property type="evidence" value="ECO:0007669"/>
    <property type="project" value="TreeGrafter"/>
</dbReference>
<dbReference type="Gene3D" id="1.10.340.30">
    <property type="entry name" value="Hypothetical protein, domain 2"/>
    <property type="match status" value="1"/>
</dbReference>
<dbReference type="InterPro" id="IPR000445">
    <property type="entry name" value="HhH_motif"/>
</dbReference>
<evidence type="ECO:0000313" key="11">
    <source>
        <dbReference type="EMBL" id="KXJ87753.1"/>
    </source>
</evidence>
<dbReference type="GO" id="GO:0006285">
    <property type="term" value="P:base-excision repair, AP site formation"/>
    <property type="evidence" value="ECO:0007669"/>
    <property type="project" value="InterPro"/>
</dbReference>
<evidence type="ECO:0000313" key="12">
    <source>
        <dbReference type="Proteomes" id="UP000070501"/>
    </source>
</evidence>
<evidence type="ECO:0000256" key="8">
    <source>
        <dbReference type="ARBA" id="ARBA00044632"/>
    </source>
</evidence>
<evidence type="ECO:0000256" key="3">
    <source>
        <dbReference type="ARBA" id="ARBA00022763"/>
    </source>
</evidence>
<dbReference type="EMBL" id="KQ964261">
    <property type="protein sequence ID" value="KXJ87753.1"/>
    <property type="molecule type" value="Genomic_DNA"/>
</dbReference>
<proteinExistence type="inferred from homology"/>
<evidence type="ECO:0000256" key="4">
    <source>
        <dbReference type="ARBA" id="ARBA00022801"/>
    </source>
</evidence>
<dbReference type="OrthoDB" id="2099276at2759"/>